<dbReference type="InterPro" id="IPR007711">
    <property type="entry name" value="HigB-1"/>
</dbReference>
<name>A0A7V7PL78_9HYPH</name>
<keyword evidence="2" id="KW-1185">Reference proteome</keyword>
<dbReference type="PANTHER" id="PTHR40266:SF2">
    <property type="entry name" value="TOXIN HIGB-1"/>
    <property type="match status" value="1"/>
</dbReference>
<reference evidence="1 2" key="1">
    <citation type="submission" date="2019-09" db="EMBL/GenBank/DDBJ databases">
        <title>YIM 132180 draft genome.</title>
        <authorList>
            <person name="Zhang K."/>
        </authorList>
    </citation>
    <scope>NUCLEOTIDE SEQUENCE [LARGE SCALE GENOMIC DNA]</scope>
    <source>
        <strain evidence="1 2">YIM 132180</strain>
    </source>
</reference>
<accession>A0A7V7PL78</accession>
<gene>
    <name evidence="1" type="ORF">F6X38_19450</name>
</gene>
<dbReference type="Pfam" id="PF05015">
    <property type="entry name" value="HigB-like_toxin"/>
    <property type="match status" value="1"/>
</dbReference>
<dbReference type="PANTHER" id="PTHR40266">
    <property type="entry name" value="TOXIN HIGB-1"/>
    <property type="match status" value="1"/>
</dbReference>
<protein>
    <submittedName>
        <fullName evidence="1">Type II toxin-antitoxin system RelE/ParE family toxin</fullName>
    </submittedName>
</protein>
<comment type="caution">
    <text evidence="1">The sequence shown here is derived from an EMBL/GenBank/DDBJ whole genome shotgun (WGS) entry which is preliminary data.</text>
</comment>
<organism evidence="1 2">
    <name type="scientific">Plantimonas leprariae</name>
    <dbReference type="NCBI Taxonomy" id="2615207"/>
    <lineage>
        <taxon>Bacteria</taxon>
        <taxon>Pseudomonadati</taxon>
        <taxon>Pseudomonadota</taxon>
        <taxon>Alphaproteobacteria</taxon>
        <taxon>Hyphomicrobiales</taxon>
        <taxon>Aurantimonadaceae</taxon>
        <taxon>Plantimonas</taxon>
    </lineage>
</organism>
<dbReference type="Gene3D" id="3.30.2310.20">
    <property type="entry name" value="RelE-like"/>
    <property type="match status" value="1"/>
</dbReference>
<dbReference type="EMBL" id="VZDO01000019">
    <property type="protein sequence ID" value="KAB0677042.1"/>
    <property type="molecule type" value="Genomic_DNA"/>
</dbReference>
<sequence>MIVGFRDAETELVWSGRRSRKLPSDIQTVALRKLRMINAARRLQDLAVPPNNRLEALKGDRAGEYSIRVNRQWRICFVWTEGGAADVGIVDYH</sequence>
<proteinExistence type="predicted"/>
<evidence type="ECO:0000313" key="2">
    <source>
        <dbReference type="Proteomes" id="UP000432089"/>
    </source>
</evidence>
<dbReference type="AlphaFoldDB" id="A0A7V7PL78"/>
<dbReference type="RefSeq" id="WP_150972655.1">
    <property type="nucleotide sequence ID" value="NZ_VZDO01000019.1"/>
</dbReference>
<dbReference type="SUPFAM" id="SSF143011">
    <property type="entry name" value="RelE-like"/>
    <property type="match status" value="1"/>
</dbReference>
<dbReference type="Proteomes" id="UP000432089">
    <property type="component" value="Unassembled WGS sequence"/>
</dbReference>
<evidence type="ECO:0000313" key="1">
    <source>
        <dbReference type="EMBL" id="KAB0677042.1"/>
    </source>
</evidence>
<dbReference type="InterPro" id="IPR035093">
    <property type="entry name" value="RelE/ParE_toxin_dom_sf"/>
</dbReference>